<dbReference type="EMBL" id="RCYZ01000001">
    <property type="protein sequence ID" value="TPG72017.1"/>
    <property type="molecule type" value="Genomic_DNA"/>
</dbReference>
<organism evidence="1 2">
    <name type="scientific">Hymenobacter nivis</name>
    <dbReference type="NCBI Taxonomy" id="1850093"/>
    <lineage>
        <taxon>Bacteria</taxon>
        <taxon>Pseudomonadati</taxon>
        <taxon>Bacteroidota</taxon>
        <taxon>Cytophagia</taxon>
        <taxon>Cytophagales</taxon>
        <taxon>Hymenobacteraceae</taxon>
        <taxon>Hymenobacter</taxon>
    </lineage>
</organism>
<gene>
    <name evidence="1" type="ORF">EAH73_01870</name>
</gene>
<dbReference type="RefSeq" id="WP_140464660.1">
    <property type="nucleotide sequence ID" value="NZ_RCYZ01000001.1"/>
</dbReference>
<evidence type="ECO:0000313" key="2">
    <source>
        <dbReference type="Proteomes" id="UP000317646"/>
    </source>
</evidence>
<evidence type="ECO:0000313" key="1">
    <source>
        <dbReference type="EMBL" id="TPG72017.1"/>
    </source>
</evidence>
<sequence length="119" mass="12976">MKWLAQLRAWWRGPAALPPRTYSDPLDYALQYCLHPPPGGLPALPGTWQAAFPALTAAAATAVQQELLALQALALDLGSCVNQGQMTSADAYNRLWAAYPRLDRRNLGALLLQAFMGTR</sequence>
<comment type="caution">
    <text evidence="1">The sequence shown here is derived from an EMBL/GenBank/DDBJ whole genome shotgun (WGS) entry which is preliminary data.</text>
</comment>
<proteinExistence type="predicted"/>
<dbReference type="Proteomes" id="UP000317646">
    <property type="component" value="Unassembled WGS sequence"/>
</dbReference>
<dbReference type="AlphaFoldDB" id="A0A502HBJ3"/>
<name>A0A502HBJ3_9BACT</name>
<protein>
    <submittedName>
        <fullName evidence="1">Uncharacterized protein</fullName>
    </submittedName>
</protein>
<keyword evidence="2" id="KW-1185">Reference proteome</keyword>
<reference evidence="1 2" key="1">
    <citation type="journal article" date="2019" name="Environ. Microbiol.">
        <title>Species interactions and distinct microbial communities in high Arctic permafrost affected cryosols are associated with the CH4 and CO2 gas fluxes.</title>
        <authorList>
            <person name="Altshuler I."/>
            <person name="Hamel J."/>
            <person name="Turney S."/>
            <person name="Magnuson E."/>
            <person name="Levesque R."/>
            <person name="Greer C."/>
            <person name="Whyte L.G."/>
        </authorList>
    </citation>
    <scope>NUCLEOTIDE SEQUENCE [LARGE SCALE GENOMIC DNA]</scope>
    <source>
        <strain evidence="1 2">S9.2P</strain>
    </source>
</reference>
<accession>A0A502HBJ3</accession>